<feature type="region of interest" description="Disordered" evidence="1">
    <location>
        <begin position="1"/>
        <end position="75"/>
    </location>
</feature>
<name>A0ABR3MWK9_9TELE</name>
<comment type="caution">
    <text evidence="2">The sequence shown here is derived from an EMBL/GenBank/DDBJ whole genome shotgun (WGS) entry which is preliminary data.</text>
</comment>
<feature type="compositionally biased region" description="Basic and acidic residues" evidence="1">
    <location>
        <begin position="20"/>
        <end position="37"/>
    </location>
</feature>
<evidence type="ECO:0000313" key="2">
    <source>
        <dbReference type="EMBL" id="KAL1268986.1"/>
    </source>
</evidence>
<dbReference type="EMBL" id="JAYMGO010000008">
    <property type="protein sequence ID" value="KAL1268986.1"/>
    <property type="molecule type" value="Genomic_DNA"/>
</dbReference>
<evidence type="ECO:0000313" key="3">
    <source>
        <dbReference type="Proteomes" id="UP001558613"/>
    </source>
</evidence>
<accession>A0ABR3MWK9</accession>
<reference evidence="2 3" key="1">
    <citation type="submission" date="2023-09" db="EMBL/GenBank/DDBJ databases">
        <authorList>
            <person name="Wang M."/>
        </authorList>
    </citation>
    <scope>NUCLEOTIDE SEQUENCE [LARGE SCALE GENOMIC DNA]</scope>
    <source>
        <strain evidence="2">GT-2023</strain>
        <tissue evidence="2">Liver</tissue>
    </source>
</reference>
<organism evidence="2 3">
    <name type="scientific">Cirrhinus molitorella</name>
    <name type="common">mud carp</name>
    <dbReference type="NCBI Taxonomy" id="172907"/>
    <lineage>
        <taxon>Eukaryota</taxon>
        <taxon>Metazoa</taxon>
        <taxon>Chordata</taxon>
        <taxon>Craniata</taxon>
        <taxon>Vertebrata</taxon>
        <taxon>Euteleostomi</taxon>
        <taxon>Actinopterygii</taxon>
        <taxon>Neopterygii</taxon>
        <taxon>Teleostei</taxon>
        <taxon>Ostariophysi</taxon>
        <taxon>Cypriniformes</taxon>
        <taxon>Cyprinidae</taxon>
        <taxon>Labeoninae</taxon>
        <taxon>Labeonini</taxon>
        <taxon>Cirrhinus</taxon>
    </lineage>
</organism>
<feature type="compositionally biased region" description="Low complexity" evidence="1">
    <location>
        <begin position="51"/>
        <end position="61"/>
    </location>
</feature>
<protein>
    <submittedName>
        <fullName evidence="2">Uncharacterized protein</fullName>
    </submittedName>
</protein>
<sequence length="75" mass="7917">MQACLHRPHDGGPGGASRVTADDPGGRKKPTAPEEHNICQTHPRKTPLRTSSLSAPGSEESSMGEDLVFTLSLPL</sequence>
<proteinExistence type="predicted"/>
<evidence type="ECO:0000256" key="1">
    <source>
        <dbReference type="SAM" id="MobiDB-lite"/>
    </source>
</evidence>
<dbReference type="Proteomes" id="UP001558613">
    <property type="component" value="Unassembled WGS sequence"/>
</dbReference>
<gene>
    <name evidence="2" type="ORF">QQF64_031275</name>
</gene>
<keyword evidence="3" id="KW-1185">Reference proteome</keyword>